<keyword evidence="2" id="KW-1185">Reference proteome</keyword>
<evidence type="ECO:0000313" key="2">
    <source>
        <dbReference type="Proteomes" id="UP001276659"/>
    </source>
</evidence>
<name>A0AAE0DIG6_9LECA</name>
<organism evidence="1 2">
    <name type="scientific">Lepraria neglecta</name>
    <dbReference type="NCBI Taxonomy" id="209136"/>
    <lineage>
        <taxon>Eukaryota</taxon>
        <taxon>Fungi</taxon>
        <taxon>Dikarya</taxon>
        <taxon>Ascomycota</taxon>
        <taxon>Pezizomycotina</taxon>
        <taxon>Lecanoromycetes</taxon>
        <taxon>OSLEUM clade</taxon>
        <taxon>Lecanoromycetidae</taxon>
        <taxon>Lecanorales</taxon>
        <taxon>Lecanorineae</taxon>
        <taxon>Stereocaulaceae</taxon>
        <taxon>Lepraria</taxon>
    </lineage>
</organism>
<reference evidence="1" key="1">
    <citation type="submission" date="2022-11" db="EMBL/GenBank/DDBJ databases">
        <title>Chromosomal genome sequence assembly and mating type (MAT) locus characterization of the leprose asexual lichenized fungus Lepraria neglecta (Nyl.) Erichsen.</title>
        <authorList>
            <person name="Allen J.L."/>
            <person name="Pfeffer B."/>
        </authorList>
    </citation>
    <scope>NUCLEOTIDE SEQUENCE</scope>
    <source>
        <strain evidence="1">Allen 5258</strain>
    </source>
</reference>
<sequence length="160" mass="18040">MSNCGTFAFIEVGDITGTWYQILHRFDVDPCPARSIKCTFDRCRINDSVIKLEETEGASISLKLIKFYRNGFYESGDDPTASLQGIAIYSSHMVNADRFLLLGSNDEKMRLLHVPNNGQAPEIVPFSLTFAEALTRLEKEWGKQLKLKEVGKKQITESES</sequence>
<dbReference type="AlphaFoldDB" id="A0AAE0DIG6"/>
<dbReference type="Proteomes" id="UP001276659">
    <property type="component" value="Unassembled WGS sequence"/>
</dbReference>
<dbReference type="EMBL" id="JASNWA010000008">
    <property type="protein sequence ID" value="KAK3170859.1"/>
    <property type="molecule type" value="Genomic_DNA"/>
</dbReference>
<comment type="caution">
    <text evidence="1">The sequence shown here is derived from an EMBL/GenBank/DDBJ whole genome shotgun (WGS) entry which is preliminary data.</text>
</comment>
<gene>
    <name evidence="1" type="ORF">OEA41_002943</name>
</gene>
<proteinExistence type="predicted"/>
<protein>
    <submittedName>
        <fullName evidence="1">Uncharacterized protein</fullName>
    </submittedName>
</protein>
<accession>A0AAE0DIG6</accession>
<evidence type="ECO:0000313" key="1">
    <source>
        <dbReference type="EMBL" id="KAK3170859.1"/>
    </source>
</evidence>